<name>A0A7J6KTP1_PEROL</name>
<dbReference type="AlphaFoldDB" id="A0A7J6KTP1"/>
<comment type="caution">
    <text evidence="2">The sequence shown here is derived from an EMBL/GenBank/DDBJ whole genome shotgun (WGS) entry which is preliminary data.</text>
</comment>
<dbReference type="Proteomes" id="UP000572268">
    <property type="component" value="Unassembled WGS sequence"/>
</dbReference>
<organism evidence="2 3">
    <name type="scientific">Perkinsus olseni</name>
    <name type="common">Perkinsus atlanticus</name>
    <dbReference type="NCBI Taxonomy" id="32597"/>
    <lineage>
        <taxon>Eukaryota</taxon>
        <taxon>Sar</taxon>
        <taxon>Alveolata</taxon>
        <taxon>Perkinsozoa</taxon>
        <taxon>Perkinsea</taxon>
        <taxon>Perkinsida</taxon>
        <taxon>Perkinsidae</taxon>
        <taxon>Perkinsus</taxon>
    </lineage>
</organism>
<feature type="non-terminal residue" evidence="2">
    <location>
        <position position="1"/>
    </location>
</feature>
<accession>A0A7J6KTP1</accession>
<evidence type="ECO:0000313" key="2">
    <source>
        <dbReference type="EMBL" id="KAF4649866.1"/>
    </source>
</evidence>
<feature type="signal peptide" evidence="1">
    <location>
        <begin position="1"/>
        <end position="18"/>
    </location>
</feature>
<reference evidence="2 3" key="1">
    <citation type="submission" date="2020-04" db="EMBL/GenBank/DDBJ databases">
        <title>Perkinsus olseni comparative genomics.</title>
        <authorList>
            <person name="Bogema D.R."/>
        </authorList>
    </citation>
    <scope>NUCLEOTIDE SEQUENCE [LARGE SCALE GENOMIC DNA]</scope>
    <source>
        <strain evidence="2">ATCC PRA-31</strain>
    </source>
</reference>
<feature type="chain" id="PRO_5029916128" evidence="1">
    <location>
        <begin position="19"/>
        <end position="155"/>
    </location>
</feature>
<dbReference type="EMBL" id="JABANN010001395">
    <property type="protein sequence ID" value="KAF4649866.1"/>
    <property type="molecule type" value="Genomic_DNA"/>
</dbReference>
<keyword evidence="1" id="KW-0732">Signal</keyword>
<proteinExistence type="predicted"/>
<gene>
    <name evidence="2" type="ORF">FOL46_001384</name>
</gene>
<protein>
    <submittedName>
        <fullName evidence="2">Uncharacterized protein</fullName>
    </submittedName>
</protein>
<evidence type="ECO:0000313" key="3">
    <source>
        <dbReference type="Proteomes" id="UP000572268"/>
    </source>
</evidence>
<evidence type="ECO:0000256" key="1">
    <source>
        <dbReference type="SAM" id="SignalP"/>
    </source>
</evidence>
<sequence length="155" mass="17343">MFASKLTLVQILVVSIDAYRDSGMVAGNEQIFDPPFILKTVYMDPKDCINASFDVPMPTVNCYFVRANVTLVNPGLLWQSPTGPASRPWPANFELFVISSRRTRHVIDVGAFGQALSDKFKIIPGITIELLYEVPVFWKLGGGKYVNYGFQLEFS</sequence>